<evidence type="ECO:0000259" key="7">
    <source>
        <dbReference type="Pfam" id="PF03772"/>
    </source>
</evidence>
<evidence type="ECO:0000313" key="11">
    <source>
        <dbReference type="Proteomes" id="UP000030905"/>
    </source>
</evidence>
<feature type="domain" description="ComEC/Rec2-related protein" evidence="7">
    <location>
        <begin position="177"/>
        <end position="416"/>
    </location>
</feature>
<feature type="transmembrane region" description="Helical" evidence="6">
    <location>
        <begin position="49"/>
        <end position="68"/>
    </location>
</feature>
<dbReference type="GeneID" id="93074466"/>
<dbReference type="Proteomes" id="UP000030905">
    <property type="component" value="Chromosome"/>
</dbReference>
<evidence type="ECO:0000313" key="10">
    <source>
        <dbReference type="Proteomes" id="UP000028042"/>
    </source>
</evidence>
<dbReference type="NCBIfam" id="TIGR00360">
    <property type="entry name" value="ComEC_N-term"/>
    <property type="match status" value="1"/>
</dbReference>
<reference evidence="8 11" key="1">
    <citation type="journal article" date="2015" name="Genome Announc.">
        <title>Complete Genome Sequence of the Nitrogen-Fixing and Solvent-Producing Clostridium pasteurianum DSM 525.</title>
        <authorList>
            <person name="Poehlein A."/>
            <person name="Grosse-Honebrink A."/>
            <person name="Zhang Y."/>
            <person name="Minton N.P."/>
            <person name="Daniel R."/>
        </authorList>
    </citation>
    <scope>NUCLEOTIDE SEQUENCE [LARGE SCALE GENOMIC DNA]</scope>
    <source>
        <strain evidence="8">DSM 525</strain>
        <strain evidence="11">DSM 525 / ATCC 6013</strain>
    </source>
</reference>
<accession>A0A0H3J5C9</accession>
<reference evidence="9 10" key="3">
    <citation type="journal article" name="Genome Announc.">
        <title>Improved Draft Genome Sequence of Clostridium pasteurianum Strain ATCC 6013 (DSM 525) Using a Hybrid Next-Generation Sequencing Approach.</title>
        <authorList>
            <person name="Pyne M.E."/>
            <person name="Utturkar S."/>
            <person name="Brown S.D."/>
            <person name="Moo-Young M."/>
            <person name="Chung D.A."/>
            <person name="Chou C.P."/>
        </authorList>
    </citation>
    <scope>NUCLEOTIDE SEQUENCE [LARGE SCALE GENOMIC DNA]</scope>
    <source>
        <strain evidence="9 10">ATCC 6013</strain>
    </source>
</reference>
<evidence type="ECO:0000256" key="6">
    <source>
        <dbReference type="SAM" id="Phobius"/>
    </source>
</evidence>
<name>A0A0H3J5C9_CLOPA</name>
<dbReference type="KEGG" id="cpat:CLPA_c23220"/>
<feature type="transmembrane region" description="Helical" evidence="6">
    <location>
        <begin position="431"/>
        <end position="450"/>
    </location>
</feature>
<dbReference type="PANTHER" id="PTHR30619">
    <property type="entry name" value="DNA INTERNALIZATION/COMPETENCE PROTEIN COMEC/REC2"/>
    <property type="match status" value="1"/>
</dbReference>
<evidence type="ECO:0000256" key="5">
    <source>
        <dbReference type="ARBA" id="ARBA00023136"/>
    </source>
</evidence>
<dbReference type="eggNOG" id="COG0658">
    <property type="taxonomic scope" value="Bacteria"/>
</dbReference>
<keyword evidence="11" id="KW-1185">Reference proteome</keyword>
<dbReference type="PANTHER" id="PTHR30619:SF1">
    <property type="entry name" value="RECOMBINATION PROTEIN 2"/>
    <property type="match status" value="1"/>
</dbReference>
<keyword evidence="4 6" id="KW-1133">Transmembrane helix</keyword>
<dbReference type="EMBL" id="JPGY02000001">
    <property type="protein sequence ID" value="KRU11610.1"/>
    <property type="molecule type" value="Genomic_DNA"/>
</dbReference>
<gene>
    <name evidence="8" type="ORF">CLPA_c23220</name>
    <name evidence="9" type="ORF">CP6013_00857</name>
</gene>
<evidence type="ECO:0000313" key="9">
    <source>
        <dbReference type="EMBL" id="KRU11610.1"/>
    </source>
</evidence>
<dbReference type="KEGG" id="cpae:CPAST_c23220"/>
<dbReference type="GO" id="GO:0005886">
    <property type="term" value="C:plasma membrane"/>
    <property type="evidence" value="ECO:0007669"/>
    <property type="project" value="UniProtKB-SubCell"/>
</dbReference>
<dbReference type="Proteomes" id="UP000028042">
    <property type="component" value="Unassembled WGS sequence"/>
</dbReference>
<evidence type="ECO:0000256" key="1">
    <source>
        <dbReference type="ARBA" id="ARBA00004651"/>
    </source>
</evidence>
<keyword evidence="2" id="KW-1003">Cell membrane</keyword>
<dbReference type="PATRIC" id="fig|1262449.3.peg.668"/>
<dbReference type="InterPro" id="IPR052159">
    <property type="entry name" value="Competence_DNA_uptake"/>
</dbReference>
<dbReference type="Pfam" id="PF03772">
    <property type="entry name" value="Competence"/>
    <property type="match status" value="1"/>
</dbReference>
<evidence type="ECO:0000313" key="8">
    <source>
        <dbReference type="EMBL" id="AJA52380.1"/>
    </source>
</evidence>
<proteinExistence type="predicted"/>
<sequence>MMDKPLVYFCISMIMGCICALILQINLFLDVAIAASFFIIIVLSCEKKYSFIVIGFFIIGFINFNLYFKLDLTNKSSYTFRIITKNKFYATGNYKGRNISISGNIFDVQQGEKITVTGEFEKNIDYENGSLGDFKVKYVKDKQRDTISYLYSFRKNIYNKFYWKFGERNTAKIMSVAFGDTSYLSMEDKYDFKKLGIVHVISVSGLHMAIIFKVLESFLNLQISIFISIIYTIFTGSQAATLRSLIMIIVLKLSKKLTKNYDAFSSLSIAAMILLMIKPYYVINIGFGLSFLSTLGIILFYKKLSKVLYRLPLRLNESISLTLSAQSLSMPYVLFSIKNFALGFLLGDLFIIPLYSIIVILSNIALVVSFIKPIFNLVCAFINIIMMSINGGTVSLMKVSPPIVYISTINTIFILFLYPCYILMKKGYEKLKFAPIILLLAIIIYQYNFFPKIDHVALKNGSGFIVRYRGEDILIANYEIKDEDEKSRLQGMLSVDTFMSNYSEDYKIAIAKYLIYIPKCQGKENNIIKVIKKDNRISLIDFKGDTVKYKTMKMNKNYDIMKVNINKKNRSIDLPKNNINFQIFADRVIVYTD</sequence>
<keyword evidence="5 6" id="KW-0472">Membrane</keyword>
<feature type="transmembrane region" description="Helical" evidence="6">
    <location>
        <begin position="195"/>
        <end position="215"/>
    </location>
</feature>
<dbReference type="AlphaFoldDB" id="A0A0H3J5C9"/>
<evidence type="ECO:0000256" key="4">
    <source>
        <dbReference type="ARBA" id="ARBA00022989"/>
    </source>
</evidence>
<protein>
    <submittedName>
        <fullName evidence="8">ComEC/Rec2 family protein</fullName>
    </submittedName>
    <submittedName>
        <fullName evidence="9">ComEC/Rec2-related protein</fullName>
    </submittedName>
</protein>
<feature type="transmembrane region" description="Helical" evidence="6">
    <location>
        <begin position="283"/>
        <end position="301"/>
    </location>
</feature>
<evidence type="ECO:0000256" key="2">
    <source>
        <dbReference type="ARBA" id="ARBA00022475"/>
    </source>
</evidence>
<evidence type="ECO:0000256" key="3">
    <source>
        <dbReference type="ARBA" id="ARBA00022692"/>
    </source>
</evidence>
<dbReference type="InterPro" id="IPR004477">
    <property type="entry name" value="ComEC_N"/>
</dbReference>
<dbReference type="EMBL" id="CP009268">
    <property type="protein sequence ID" value="AJA52380.1"/>
    <property type="molecule type" value="Genomic_DNA"/>
</dbReference>
<dbReference type="PROSITE" id="PS51257">
    <property type="entry name" value="PROKAR_LIPOPROTEIN"/>
    <property type="match status" value="1"/>
</dbReference>
<feature type="transmembrane region" description="Helical" evidence="6">
    <location>
        <begin position="6"/>
        <end position="22"/>
    </location>
</feature>
<dbReference type="RefSeq" id="WP_003441481.1">
    <property type="nucleotide sequence ID" value="NZ_ANZB01000002.1"/>
</dbReference>
<feature type="transmembrane region" description="Helical" evidence="6">
    <location>
        <begin position="340"/>
        <end position="362"/>
    </location>
</feature>
<keyword evidence="3 6" id="KW-0812">Transmembrane</keyword>
<feature type="transmembrane region" description="Helical" evidence="6">
    <location>
        <begin position="221"/>
        <end position="240"/>
    </location>
</feature>
<feature type="transmembrane region" description="Helical" evidence="6">
    <location>
        <begin position="374"/>
        <end position="397"/>
    </location>
</feature>
<comment type="subcellular location">
    <subcellularLocation>
        <location evidence="1">Cell membrane</location>
        <topology evidence="1">Multi-pass membrane protein</topology>
    </subcellularLocation>
</comment>
<reference evidence="9" key="2">
    <citation type="submission" date="2015-10" db="EMBL/GenBank/DDBJ databases">
        <title>Improved Draft Genome Sequence of Clostridium pasteurianum Strain ATCC 6013 (DSM 525) Using a Hybrid Next-Generation Sequencing Approach.</title>
        <authorList>
            <person name="Pyne M.E."/>
            <person name="Utturkar S.M."/>
            <person name="Brown S.D."/>
            <person name="Moo-Young M."/>
            <person name="Chung D.A."/>
            <person name="Chou P.C."/>
        </authorList>
    </citation>
    <scope>NUCLEOTIDE SEQUENCE</scope>
    <source>
        <strain evidence="9">ATCC 6013</strain>
    </source>
</reference>
<feature type="transmembrane region" description="Helical" evidence="6">
    <location>
        <begin position="403"/>
        <end position="424"/>
    </location>
</feature>
<organism evidence="8 11">
    <name type="scientific">Clostridium pasteurianum DSM 525 = ATCC 6013</name>
    <dbReference type="NCBI Taxonomy" id="1262449"/>
    <lineage>
        <taxon>Bacteria</taxon>
        <taxon>Bacillati</taxon>
        <taxon>Bacillota</taxon>
        <taxon>Clostridia</taxon>
        <taxon>Eubacteriales</taxon>
        <taxon>Clostridiaceae</taxon>
        <taxon>Clostridium</taxon>
    </lineage>
</organism>